<sequence>MLKFTAFLLMALAVFAADDPWTKVSAVKSGTELRILKRGSKQPVLAKMDELTESSLIVIVKNEQVAIPREEIERIDARPAQAGSRVTKETKTSREVAGARDAASPKPNHEGGPSSSSSSSVAFGSKAEFETIYTRLAPAPMKR</sequence>
<evidence type="ECO:0000256" key="2">
    <source>
        <dbReference type="SAM" id="SignalP"/>
    </source>
</evidence>
<keyword evidence="4" id="KW-1185">Reference proteome</keyword>
<feature type="region of interest" description="Disordered" evidence="1">
    <location>
        <begin position="74"/>
        <end position="123"/>
    </location>
</feature>
<accession>A0A7S7NN69</accession>
<feature type="chain" id="PRO_5032630789" evidence="2">
    <location>
        <begin position="17"/>
        <end position="143"/>
    </location>
</feature>
<organism evidence="3 4">
    <name type="scientific">Paludibaculum fermentans</name>
    <dbReference type="NCBI Taxonomy" id="1473598"/>
    <lineage>
        <taxon>Bacteria</taxon>
        <taxon>Pseudomonadati</taxon>
        <taxon>Acidobacteriota</taxon>
        <taxon>Terriglobia</taxon>
        <taxon>Bryobacterales</taxon>
        <taxon>Bryobacteraceae</taxon>
        <taxon>Paludibaculum</taxon>
    </lineage>
</organism>
<feature type="signal peptide" evidence="2">
    <location>
        <begin position="1"/>
        <end position="16"/>
    </location>
</feature>
<dbReference type="RefSeq" id="WP_194448359.1">
    <property type="nucleotide sequence ID" value="NZ_CP063849.1"/>
</dbReference>
<evidence type="ECO:0000256" key="1">
    <source>
        <dbReference type="SAM" id="MobiDB-lite"/>
    </source>
</evidence>
<proteinExistence type="predicted"/>
<keyword evidence="2" id="KW-0732">Signal</keyword>
<protein>
    <submittedName>
        <fullName evidence="3">Uncharacterized protein</fullName>
    </submittedName>
</protein>
<reference evidence="3 4" key="1">
    <citation type="submission" date="2020-10" db="EMBL/GenBank/DDBJ databases">
        <title>Complete genome sequence of Paludibaculum fermentans P105T, a facultatively anaerobic acidobacterium capable of dissimilatory Fe(III) reduction.</title>
        <authorList>
            <person name="Dedysh S.N."/>
            <person name="Beletsky A.V."/>
            <person name="Kulichevskaya I.S."/>
            <person name="Mardanov A.V."/>
            <person name="Ravin N.V."/>
        </authorList>
    </citation>
    <scope>NUCLEOTIDE SEQUENCE [LARGE SCALE GENOMIC DNA]</scope>
    <source>
        <strain evidence="3 4">P105</strain>
    </source>
</reference>
<evidence type="ECO:0000313" key="3">
    <source>
        <dbReference type="EMBL" id="QOY86690.1"/>
    </source>
</evidence>
<name>A0A7S7NN69_PALFE</name>
<dbReference type="EMBL" id="CP063849">
    <property type="protein sequence ID" value="QOY86690.1"/>
    <property type="molecule type" value="Genomic_DNA"/>
</dbReference>
<evidence type="ECO:0000313" key="4">
    <source>
        <dbReference type="Proteomes" id="UP000593892"/>
    </source>
</evidence>
<dbReference type="KEGG" id="pfer:IRI77_28465"/>
<gene>
    <name evidence="3" type="ORF">IRI77_28465</name>
</gene>
<dbReference type="AlphaFoldDB" id="A0A7S7NN69"/>
<feature type="compositionally biased region" description="Basic and acidic residues" evidence="1">
    <location>
        <begin position="86"/>
        <end position="98"/>
    </location>
</feature>
<dbReference type="Proteomes" id="UP000593892">
    <property type="component" value="Chromosome"/>
</dbReference>